<keyword evidence="9" id="KW-0472">Membrane</keyword>
<protein>
    <recommendedName>
        <fullName evidence="2">DNA-directed DNA polymerase</fullName>
        <ecNumber evidence="2">2.7.7.7</ecNumber>
    </recommendedName>
</protein>
<evidence type="ECO:0000256" key="8">
    <source>
        <dbReference type="ARBA" id="ARBA00049244"/>
    </source>
</evidence>
<dbReference type="EC" id="2.7.7.7" evidence="2"/>
<proteinExistence type="inferred from homology"/>
<feature type="transmembrane region" description="Helical" evidence="9">
    <location>
        <begin position="20"/>
        <end position="42"/>
    </location>
</feature>
<keyword evidence="9" id="KW-1133">Transmembrane helix</keyword>
<evidence type="ECO:0000256" key="6">
    <source>
        <dbReference type="ARBA" id="ARBA00022932"/>
    </source>
</evidence>
<dbReference type="SUPFAM" id="SSF56672">
    <property type="entry name" value="DNA/RNA polymerases"/>
    <property type="match status" value="1"/>
</dbReference>
<dbReference type="Proteomes" id="UP001291623">
    <property type="component" value="Unassembled WGS sequence"/>
</dbReference>
<comment type="catalytic activity">
    <reaction evidence="8">
        <text>DNA(n) + a 2'-deoxyribonucleoside 5'-triphosphate = DNA(n+1) + diphosphate</text>
        <dbReference type="Rhea" id="RHEA:22508"/>
        <dbReference type="Rhea" id="RHEA-COMP:17339"/>
        <dbReference type="Rhea" id="RHEA-COMP:17340"/>
        <dbReference type="ChEBI" id="CHEBI:33019"/>
        <dbReference type="ChEBI" id="CHEBI:61560"/>
        <dbReference type="ChEBI" id="CHEBI:173112"/>
        <dbReference type="EC" id="2.7.7.7"/>
    </reaction>
</comment>
<evidence type="ECO:0000256" key="5">
    <source>
        <dbReference type="ARBA" id="ARBA00022705"/>
    </source>
</evidence>
<dbReference type="GO" id="GO:0003677">
    <property type="term" value="F:DNA binding"/>
    <property type="evidence" value="ECO:0007669"/>
    <property type="project" value="UniProtKB-KW"/>
</dbReference>
<evidence type="ECO:0000256" key="3">
    <source>
        <dbReference type="ARBA" id="ARBA00022679"/>
    </source>
</evidence>
<comment type="caution">
    <text evidence="11">The sequence shown here is derived from an EMBL/GenBank/DDBJ whole genome shotgun (WGS) entry which is preliminary data.</text>
</comment>
<dbReference type="GO" id="GO:0000166">
    <property type="term" value="F:nucleotide binding"/>
    <property type="evidence" value="ECO:0007669"/>
    <property type="project" value="InterPro"/>
</dbReference>
<dbReference type="GO" id="GO:0003887">
    <property type="term" value="F:DNA-directed DNA polymerase activity"/>
    <property type="evidence" value="ECO:0007669"/>
    <property type="project" value="UniProtKB-KW"/>
</dbReference>
<evidence type="ECO:0000256" key="4">
    <source>
        <dbReference type="ARBA" id="ARBA00022695"/>
    </source>
</evidence>
<reference evidence="11" key="1">
    <citation type="submission" date="2023-12" db="EMBL/GenBank/DDBJ databases">
        <title>Genome assembly of Anisodus tanguticus.</title>
        <authorList>
            <person name="Wang Y.-J."/>
        </authorList>
    </citation>
    <scope>NUCLEOTIDE SEQUENCE</scope>
    <source>
        <strain evidence="11">KB-2021</strain>
        <tissue evidence="11">Leaf</tissue>
    </source>
</reference>
<dbReference type="EMBL" id="JAVYJV010000014">
    <property type="protein sequence ID" value="KAK4354153.1"/>
    <property type="molecule type" value="Genomic_DNA"/>
</dbReference>
<dbReference type="InterPro" id="IPR043502">
    <property type="entry name" value="DNA/RNA_pol_sf"/>
</dbReference>
<evidence type="ECO:0000256" key="1">
    <source>
        <dbReference type="ARBA" id="ARBA00005755"/>
    </source>
</evidence>
<dbReference type="InterPro" id="IPR004868">
    <property type="entry name" value="DNA-dir_DNA_pol_B_mt/vir"/>
</dbReference>
<evidence type="ECO:0000313" key="12">
    <source>
        <dbReference type="Proteomes" id="UP001291623"/>
    </source>
</evidence>
<dbReference type="AlphaFoldDB" id="A0AAE1RNQ9"/>
<feature type="domain" description="DNA-directed DNA polymerase family B mitochondria/virus" evidence="10">
    <location>
        <begin position="5"/>
        <end position="172"/>
    </location>
</feature>
<keyword evidence="5" id="KW-0235">DNA replication</keyword>
<sequence>MDNLESIRGELLDYLRKDVFLIGGVIQKAQYTLVDVLALYIFRQKFYEPDKWPIYIPNPNEDMFIREGYYSVHVDTNIPVGEKLHYHDVNSLYPFVMKENIMPIGRPVWNSDLRERDIDSIFDFIRAYVVCPGRRNSKSPFLPYRMKDRTLVFPIGKFVGVYFSEELKYAKK</sequence>
<accession>A0AAE1RNQ9</accession>
<dbReference type="PANTHER" id="PTHR33568:SF3">
    <property type="entry name" value="DNA-DIRECTED DNA POLYMERASE"/>
    <property type="match status" value="1"/>
</dbReference>
<keyword evidence="12" id="KW-1185">Reference proteome</keyword>
<keyword evidence="9" id="KW-0812">Transmembrane</keyword>
<evidence type="ECO:0000256" key="7">
    <source>
        <dbReference type="ARBA" id="ARBA00023125"/>
    </source>
</evidence>
<evidence type="ECO:0000256" key="2">
    <source>
        <dbReference type="ARBA" id="ARBA00012417"/>
    </source>
</evidence>
<evidence type="ECO:0000256" key="9">
    <source>
        <dbReference type="SAM" id="Phobius"/>
    </source>
</evidence>
<keyword evidence="4" id="KW-0548">Nucleotidyltransferase</keyword>
<gene>
    <name evidence="11" type="ORF">RND71_026347</name>
</gene>
<name>A0AAE1RNQ9_9SOLA</name>
<evidence type="ECO:0000313" key="11">
    <source>
        <dbReference type="EMBL" id="KAK4354153.1"/>
    </source>
</evidence>
<keyword evidence="6" id="KW-0239">DNA-directed DNA polymerase</keyword>
<organism evidence="11 12">
    <name type="scientific">Anisodus tanguticus</name>
    <dbReference type="NCBI Taxonomy" id="243964"/>
    <lineage>
        <taxon>Eukaryota</taxon>
        <taxon>Viridiplantae</taxon>
        <taxon>Streptophyta</taxon>
        <taxon>Embryophyta</taxon>
        <taxon>Tracheophyta</taxon>
        <taxon>Spermatophyta</taxon>
        <taxon>Magnoliopsida</taxon>
        <taxon>eudicotyledons</taxon>
        <taxon>Gunneridae</taxon>
        <taxon>Pentapetalae</taxon>
        <taxon>asterids</taxon>
        <taxon>lamiids</taxon>
        <taxon>Solanales</taxon>
        <taxon>Solanaceae</taxon>
        <taxon>Solanoideae</taxon>
        <taxon>Hyoscyameae</taxon>
        <taxon>Anisodus</taxon>
    </lineage>
</organism>
<dbReference type="PANTHER" id="PTHR33568">
    <property type="entry name" value="DNA POLYMERASE"/>
    <property type="match status" value="1"/>
</dbReference>
<dbReference type="GO" id="GO:0006260">
    <property type="term" value="P:DNA replication"/>
    <property type="evidence" value="ECO:0007669"/>
    <property type="project" value="UniProtKB-KW"/>
</dbReference>
<dbReference type="InterPro" id="IPR023211">
    <property type="entry name" value="DNA_pol_palm_dom_sf"/>
</dbReference>
<dbReference type="Pfam" id="PF03175">
    <property type="entry name" value="DNA_pol_B_2"/>
    <property type="match status" value="1"/>
</dbReference>
<dbReference type="Gene3D" id="3.90.1600.10">
    <property type="entry name" value="Palm domain of DNA polymerase"/>
    <property type="match status" value="1"/>
</dbReference>
<keyword evidence="3" id="KW-0808">Transferase</keyword>
<keyword evidence="7" id="KW-0238">DNA-binding</keyword>
<comment type="similarity">
    <text evidence="1">Belongs to the DNA polymerase type-B family.</text>
</comment>
<evidence type="ECO:0000259" key="10">
    <source>
        <dbReference type="Pfam" id="PF03175"/>
    </source>
</evidence>